<name>A0A4R7K437_9FLAO</name>
<sequence length="168" mass="18712">MGQTDLREFFVFLKTSNSKFYRKLITQYQLNYKYLKPKKMTNHVTISIPRWIKIYLWITAFITISASLAGYFKPDALLKTWEALLAAGALSLAGPLGLFLSRNVATAVVTAFALVKNNSSMIKLVLLLRIVSDGLDLINNLIAGNMPVAIMGGVMCLIEIFAFSKIKS</sequence>
<keyword evidence="1" id="KW-1133">Transmembrane helix</keyword>
<dbReference type="Proteomes" id="UP000294749">
    <property type="component" value="Unassembled WGS sequence"/>
</dbReference>
<keyword evidence="1" id="KW-0472">Membrane</keyword>
<gene>
    <name evidence="2" type="ORF">CLV90_2299</name>
</gene>
<reference evidence="2 3" key="1">
    <citation type="submission" date="2019-03" db="EMBL/GenBank/DDBJ databases">
        <title>Genomic Encyclopedia of Archaeal and Bacterial Type Strains, Phase II (KMG-II): from individual species to whole genera.</title>
        <authorList>
            <person name="Goeker M."/>
        </authorList>
    </citation>
    <scope>NUCLEOTIDE SEQUENCE [LARGE SCALE GENOMIC DNA]</scope>
    <source>
        <strain evidence="2 3">DSM 25233</strain>
    </source>
</reference>
<evidence type="ECO:0000313" key="3">
    <source>
        <dbReference type="Proteomes" id="UP000294749"/>
    </source>
</evidence>
<evidence type="ECO:0000313" key="2">
    <source>
        <dbReference type="EMBL" id="TDT45214.1"/>
    </source>
</evidence>
<protein>
    <submittedName>
        <fullName evidence="2">Uncharacterized protein</fullName>
    </submittedName>
</protein>
<proteinExistence type="predicted"/>
<keyword evidence="1" id="KW-0812">Transmembrane</keyword>
<organism evidence="2 3">
    <name type="scientific">Maribacter spongiicola</name>
    <dbReference type="NCBI Taxonomy" id="1206753"/>
    <lineage>
        <taxon>Bacteria</taxon>
        <taxon>Pseudomonadati</taxon>
        <taxon>Bacteroidota</taxon>
        <taxon>Flavobacteriia</taxon>
        <taxon>Flavobacteriales</taxon>
        <taxon>Flavobacteriaceae</taxon>
        <taxon>Maribacter</taxon>
    </lineage>
</organism>
<keyword evidence="3" id="KW-1185">Reference proteome</keyword>
<evidence type="ECO:0000256" key="1">
    <source>
        <dbReference type="SAM" id="Phobius"/>
    </source>
</evidence>
<dbReference type="AlphaFoldDB" id="A0A4R7K437"/>
<feature type="transmembrane region" description="Helical" evidence="1">
    <location>
        <begin position="54"/>
        <end position="72"/>
    </location>
</feature>
<dbReference type="EMBL" id="SOAY01000011">
    <property type="protein sequence ID" value="TDT45214.1"/>
    <property type="molecule type" value="Genomic_DNA"/>
</dbReference>
<comment type="caution">
    <text evidence="2">The sequence shown here is derived from an EMBL/GenBank/DDBJ whole genome shotgun (WGS) entry which is preliminary data.</text>
</comment>
<accession>A0A4R7K437</accession>
<feature type="transmembrane region" description="Helical" evidence="1">
    <location>
        <begin position="148"/>
        <end position="166"/>
    </location>
</feature>